<organism evidence="2 3">
    <name type="scientific">Metabacillus rhizolycopersici</name>
    <dbReference type="NCBI Taxonomy" id="2875709"/>
    <lineage>
        <taxon>Bacteria</taxon>
        <taxon>Bacillati</taxon>
        <taxon>Bacillota</taxon>
        <taxon>Bacilli</taxon>
        <taxon>Bacillales</taxon>
        <taxon>Bacillaceae</taxon>
        <taxon>Metabacillus</taxon>
    </lineage>
</organism>
<dbReference type="InterPro" id="IPR013216">
    <property type="entry name" value="Methyltransf_11"/>
</dbReference>
<feature type="domain" description="Methyltransferase type 11" evidence="1">
    <location>
        <begin position="42"/>
        <end position="130"/>
    </location>
</feature>
<dbReference type="GO" id="GO:0008168">
    <property type="term" value="F:methyltransferase activity"/>
    <property type="evidence" value="ECO:0007669"/>
    <property type="project" value="UniProtKB-KW"/>
</dbReference>
<dbReference type="RefSeq" id="WP_224139157.1">
    <property type="nucleotide sequence ID" value="NZ_JAIQUM010000022.1"/>
</dbReference>
<keyword evidence="3" id="KW-1185">Reference proteome</keyword>
<dbReference type="Pfam" id="PF08241">
    <property type="entry name" value="Methyltransf_11"/>
    <property type="match status" value="1"/>
</dbReference>
<comment type="caution">
    <text evidence="2">The sequence shown here is derived from an EMBL/GenBank/DDBJ whole genome shotgun (WGS) entry which is preliminary data.</text>
</comment>
<dbReference type="EMBL" id="JAIQUM010000022">
    <property type="protein sequence ID" value="MBZ5750877.1"/>
    <property type="molecule type" value="Genomic_DNA"/>
</dbReference>
<keyword evidence="2" id="KW-0489">Methyltransferase</keyword>
<sequence>MGNNVKDNWNASIYDGSHQFVSKYGESLVDLLDPQKGEAVFDVGCGTGDLANSLAKLGCNVIGIDKSANMVQLARVKYSEIPFHVKDVLEIDYKDEFDAVFSNATLHWIKQPKDALQAIFHSLKVGGRFVAEFGGEGNVKMITEEIRKQFARVGIEYKSPWYYPSIGQYTSLMEEVGFRVTFAAHFDRPTRLEGEHGLRNWIEMFGTSFFESVPAQTKNEIMTRVVDNLKTFLYKDDQWTADYKRLRVIGYKLN</sequence>
<dbReference type="PANTHER" id="PTHR43861:SF1">
    <property type="entry name" value="TRANS-ACONITATE 2-METHYLTRANSFERASE"/>
    <property type="match status" value="1"/>
</dbReference>
<dbReference type="Gene3D" id="3.40.50.150">
    <property type="entry name" value="Vaccinia Virus protein VP39"/>
    <property type="match status" value="1"/>
</dbReference>
<reference evidence="2" key="1">
    <citation type="submission" date="2024-05" db="EMBL/GenBank/DDBJ databases">
        <title>Metabacillus sp. nov., isolated from the rhizosphere soil of tomato plants.</title>
        <authorList>
            <person name="Ma R."/>
        </authorList>
    </citation>
    <scope>NUCLEOTIDE SEQUENCE</scope>
    <source>
        <strain evidence="2">DBTR6</strain>
    </source>
</reference>
<evidence type="ECO:0000313" key="2">
    <source>
        <dbReference type="EMBL" id="MBZ5750877.1"/>
    </source>
</evidence>
<accession>A0ABS7URE0</accession>
<protein>
    <submittedName>
        <fullName evidence="2">Methyltransferase domain-containing protein</fullName>
    </submittedName>
</protein>
<dbReference type="SUPFAM" id="SSF53335">
    <property type="entry name" value="S-adenosyl-L-methionine-dependent methyltransferases"/>
    <property type="match status" value="1"/>
</dbReference>
<dbReference type="PANTHER" id="PTHR43861">
    <property type="entry name" value="TRANS-ACONITATE 2-METHYLTRANSFERASE-RELATED"/>
    <property type="match status" value="1"/>
</dbReference>
<keyword evidence="2" id="KW-0808">Transferase</keyword>
<name>A0ABS7URE0_9BACI</name>
<evidence type="ECO:0000259" key="1">
    <source>
        <dbReference type="Pfam" id="PF08241"/>
    </source>
</evidence>
<dbReference type="Proteomes" id="UP001165287">
    <property type="component" value="Unassembled WGS sequence"/>
</dbReference>
<gene>
    <name evidence="2" type="ORF">K9V48_11590</name>
</gene>
<dbReference type="InterPro" id="IPR029063">
    <property type="entry name" value="SAM-dependent_MTases_sf"/>
</dbReference>
<dbReference type="CDD" id="cd02440">
    <property type="entry name" value="AdoMet_MTases"/>
    <property type="match status" value="1"/>
</dbReference>
<proteinExistence type="predicted"/>
<dbReference type="GO" id="GO:0032259">
    <property type="term" value="P:methylation"/>
    <property type="evidence" value="ECO:0007669"/>
    <property type="project" value="UniProtKB-KW"/>
</dbReference>
<evidence type="ECO:0000313" key="3">
    <source>
        <dbReference type="Proteomes" id="UP001165287"/>
    </source>
</evidence>